<evidence type="ECO:0000313" key="3">
    <source>
        <dbReference type="Proteomes" id="UP000229600"/>
    </source>
</evidence>
<feature type="region of interest" description="Disordered" evidence="1">
    <location>
        <begin position="61"/>
        <end position="83"/>
    </location>
</feature>
<organism evidence="2 3">
    <name type="scientific">Candidatus Magasanikbacteria bacterium CG11_big_fil_rev_8_21_14_0_20_39_34</name>
    <dbReference type="NCBI Taxonomy" id="1974653"/>
    <lineage>
        <taxon>Bacteria</taxon>
        <taxon>Candidatus Magasanikiibacteriota</taxon>
    </lineage>
</organism>
<gene>
    <name evidence="2" type="ORF">COV59_05030</name>
</gene>
<feature type="region of interest" description="Disordered" evidence="1">
    <location>
        <begin position="1"/>
        <end position="47"/>
    </location>
</feature>
<name>A0A2H0N3P9_9BACT</name>
<evidence type="ECO:0000313" key="2">
    <source>
        <dbReference type="EMBL" id="PIR03527.1"/>
    </source>
</evidence>
<reference evidence="2 3" key="1">
    <citation type="submission" date="2017-09" db="EMBL/GenBank/DDBJ databases">
        <title>Depth-based differentiation of microbial function through sediment-hosted aquifers and enrichment of novel symbionts in the deep terrestrial subsurface.</title>
        <authorList>
            <person name="Probst A.J."/>
            <person name="Ladd B."/>
            <person name="Jarett J.K."/>
            <person name="Geller-Mcgrath D.E."/>
            <person name="Sieber C.M."/>
            <person name="Emerson J.B."/>
            <person name="Anantharaman K."/>
            <person name="Thomas B.C."/>
            <person name="Malmstrom R."/>
            <person name="Stieglmeier M."/>
            <person name="Klingl A."/>
            <person name="Woyke T."/>
            <person name="Ryan C.M."/>
            <person name="Banfield J.F."/>
        </authorList>
    </citation>
    <scope>NUCLEOTIDE SEQUENCE [LARGE SCALE GENOMIC DNA]</scope>
    <source>
        <strain evidence="2">CG11_big_fil_rev_8_21_14_0_20_39_34</strain>
    </source>
</reference>
<feature type="compositionally biased region" description="Polar residues" evidence="1">
    <location>
        <begin position="14"/>
        <end position="40"/>
    </location>
</feature>
<dbReference type="AlphaFoldDB" id="A0A2H0N3P9"/>
<proteinExistence type="predicted"/>
<dbReference type="EMBL" id="PCWN01000011">
    <property type="protein sequence ID" value="PIR03527.1"/>
    <property type="molecule type" value="Genomic_DNA"/>
</dbReference>
<sequence>MWRKNAAKQKPPNKQRQQDSASKPPTSDVGRTTTAGSVPTRTVRLDDSTLKINAVPDVDAHVPASTTVPPPHNIPTTTDIPPAKITQDKKYSFFG</sequence>
<protein>
    <submittedName>
        <fullName evidence="2">Uncharacterized protein</fullName>
    </submittedName>
</protein>
<dbReference type="Proteomes" id="UP000229600">
    <property type="component" value="Unassembled WGS sequence"/>
</dbReference>
<comment type="caution">
    <text evidence="2">The sequence shown here is derived from an EMBL/GenBank/DDBJ whole genome shotgun (WGS) entry which is preliminary data.</text>
</comment>
<feature type="compositionally biased region" description="Basic residues" evidence="1">
    <location>
        <begin position="1"/>
        <end position="13"/>
    </location>
</feature>
<accession>A0A2H0N3P9</accession>
<evidence type="ECO:0000256" key="1">
    <source>
        <dbReference type="SAM" id="MobiDB-lite"/>
    </source>
</evidence>